<feature type="region of interest" description="Disordered" evidence="2">
    <location>
        <begin position="159"/>
        <end position="178"/>
    </location>
</feature>
<dbReference type="InterPro" id="IPR017847">
    <property type="entry name" value="T6SS_RhsGE_Vgr_subset"/>
</dbReference>
<dbReference type="RefSeq" id="WP_276216321.1">
    <property type="nucleotide sequence ID" value="NZ_JARJLR010000525.1"/>
</dbReference>
<evidence type="ECO:0000313" key="6">
    <source>
        <dbReference type="EMBL" id="MDF3846274.1"/>
    </source>
</evidence>
<dbReference type="Pfam" id="PF13296">
    <property type="entry name" value="T6SS_Vgr"/>
    <property type="match status" value="1"/>
</dbReference>
<dbReference type="Pfam" id="PF05954">
    <property type="entry name" value="Phage_GPD"/>
    <property type="match status" value="1"/>
</dbReference>
<evidence type="ECO:0000256" key="2">
    <source>
        <dbReference type="SAM" id="MobiDB-lite"/>
    </source>
</evidence>
<comment type="similarity">
    <text evidence="1">Belongs to the VgrG protein family.</text>
</comment>
<gene>
    <name evidence="6" type="primary">tssI</name>
    <name evidence="6" type="ORF">P3W55_31640</name>
</gene>
<evidence type="ECO:0000259" key="5">
    <source>
        <dbReference type="Pfam" id="PF13296"/>
    </source>
</evidence>
<reference evidence="6" key="1">
    <citation type="submission" date="2023-03" db="EMBL/GenBank/DDBJ databases">
        <title>Draft assemblies of triclosan tolerant bacteria isolated from returned activated sludge.</title>
        <authorList>
            <person name="Van Hamelsveld S."/>
        </authorList>
    </citation>
    <scope>NUCLEOTIDE SEQUENCE</scope>
    <source>
        <strain evidence="6">GW210015_S63</strain>
    </source>
</reference>
<dbReference type="NCBIfam" id="TIGR01646">
    <property type="entry name" value="vgr_GE"/>
    <property type="match status" value="1"/>
</dbReference>
<dbReference type="InterPro" id="IPR028244">
    <property type="entry name" value="T6SS_Rhs_Vgr_dom"/>
</dbReference>
<evidence type="ECO:0000259" key="3">
    <source>
        <dbReference type="Pfam" id="PF04717"/>
    </source>
</evidence>
<evidence type="ECO:0000259" key="4">
    <source>
        <dbReference type="Pfam" id="PF10106"/>
    </source>
</evidence>
<dbReference type="Proteomes" id="UP001220662">
    <property type="component" value="Unassembled WGS sequence"/>
</dbReference>
<dbReference type="NCBIfam" id="TIGR03361">
    <property type="entry name" value="VI_Rhs_Vgr"/>
    <property type="match status" value="1"/>
</dbReference>
<dbReference type="InterPro" id="IPR018769">
    <property type="entry name" value="VgrG2_DUF2345"/>
</dbReference>
<organism evidence="6 7">
    <name type="scientific">Pseudomonas citronellolis</name>
    <dbReference type="NCBI Taxonomy" id="53408"/>
    <lineage>
        <taxon>Bacteria</taxon>
        <taxon>Pseudomonadati</taxon>
        <taxon>Pseudomonadota</taxon>
        <taxon>Gammaproteobacteria</taxon>
        <taxon>Pseudomonadales</taxon>
        <taxon>Pseudomonadaceae</taxon>
        <taxon>Pseudomonas</taxon>
    </lineage>
</organism>
<name>A0AAW6PI49_9PSED</name>
<feature type="domain" description="DUF2345" evidence="4">
    <location>
        <begin position="453"/>
        <end position="595"/>
    </location>
</feature>
<proteinExistence type="inferred from homology"/>
<dbReference type="InterPro" id="IPR037026">
    <property type="entry name" value="Vgr_OB-fold_dom_sf"/>
</dbReference>
<dbReference type="EMBL" id="JARJLR010000525">
    <property type="protein sequence ID" value="MDF3846274.1"/>
    <property type="molecule type" value="Genomic_DNA"/>
</dbReference>
<protein>
    <submittedName>
        <fullName evidence="6">Type VI secretion system tip protein TssI/VgrG</fullName>
    </submittedName>
</protein>
<dbReference type="SUPFAM" id="SSF69255">
    <property type="entry name" value="gp5 N-terminal domain-like"/>
    <property type="match status" value="1"/>
</dbReference>
<feature type="domain" description="Putative type VI secretion system Rhs element associated Vgr" evidence="5">
    <location>
        <begin position="310"/>
        <end position="416"/>
    </location>
</feature>
<sequence>FHRFEHCADGCTLIHGDRLYIQGAIAGGPVPYNPTPGGDRPEPALRTFTYAEHVRTTRQTQRDYTFKYPRYEQEHSEAVERPAAAERDYEHYAYPGRYKQGETGEAFTRDRLRGLRGDAQTATVEGDDPRLVPGLAFDLIGHPRQDWNHGWRPVHIRHEGRQHTSQAEESAGAESGTHYQYTAQLVPDRIEWRPAPRPRPLIPGPQVATVVGPEGEEFHVDEFGRVRVQFPWDREGAHNEHSSCWIRPLHGWAGSGWGQITLPRIGQEVIVDFLDGDPDQPVITGRSYRVGNRPPYELPKHQVLSTLKSKEHKGQRASELRLDDTTSEISAALMNDHGQSHLHLGYLTHPRPDGGQPRGEGFELRTDLHGALRAAQGMLLSTEAQANANGGLLDRAQLVSTLEAALELVESLGSYAGQHQGLAHDAGPRKTLTDTVRAMGHGANDQKEGTGPGNEPIIALSAPAGIALASPRSIALGAGEHLDAAAQQHLQLTAGEQMLLNAGNGLGTFAQSGDMRHIAHQGELLLQAQHNSACLEAEQSVEISASNEYIQISAKEHLTLLCGGAYLKLQGGNIELGMPGNFTVKAADHHLAGPASLSGDDSQFSGCQYLLQSAAQAGAAIV</sequence>
<evidence type="ECO:0000313" key="7">
    <source>
        <dbReference type="Proteomes" id="UP001220662"/>
    </source>
</evidence>
<dbReference type="InterPro" id="IPR006531">
    <property type="entry name" value="Gp5/Vgr_OB"/>
</dbReference>
<dbReference type="SUPFAM" id="SSF69279">
    <property type="entry name" value="Phage tail proteins"/>
    <property type="match status" value="1"/>
</dbReference>
<comment type="caution">
    <text evidence="6">The sequence shown here is derived from an EMBL/GenBank/DDBJ whole genome shotgun (WGS) entry which is preliminary data.</text>
</comment>
<dbReference type="Pfam" id="PF10106">
    <property type="entry name" value="DUF2345"/>
    <property type="match status" value="1"/>
</dbReference>
<dbReference type="SUPFAM" id="SSF69349">
    <property type="entry name" value="Phage fibre proteins"/>
    <property type="match status" value="1"/>
</dbReference>
<feature type="domain" description="Gp5/Type VI secretion system Vgr protein OB-fold" evidence="3">
    <location>
        <begin position="221"/>
        <end position="288"/>
    </location>
</feature>
<dbReference type="Pfam" id="PF04717">
    <property type="entry name" value="Phage_base_V"/>
    <property type="match status" value="1"/>
</dbReference>
<dbReference type="Gene3D" id="2.40.50.230">
    <property type="entry name" value="Gp5 N-terminal domain"/>
    <property type="match status" value="1"/>
</dbReference>
<accession>A0AAW6PI49</accession>
<evidence type="ECO:0000256" key="1">
    <source>
        <dbReference type="ARBA" id="ARBA00005558"/>
    </source>
</evidence>
<dbReference type="Gene3D" id="2.30.110.50">
    <property type="match status" value="1"/>
</dbReference>
<dbReference type="AlphaFoldDB" id="A0AAW6PI49"/>
<dbReference type="InterPro" id="IPR006533">
    <property type="entry name" value="T6SS_Vgr_RhsGE"/>
</dbReference>
<feature type="non-terminal residue" evidence="6">
    <location>
        <position position="1"/>
    </location>
</feature>